<gene>
    <name evidence="1" type="ORF">K488DRAFT_82421</name>
</gene>
<accession>A0ACB8QXA5</accession>
<proteinExistence type="predicted"/>
<sequence length="343" mass="39031">MKSRASVSSTSPTGNLLDLADVYRQNRLLRFVDLYTPVIRNYVPPPGSVPNSISEICISICYQTHRGRHRGAEPACRAISLRRVLPHELIFRSWIEDDFNYDLPADHPDNEGLSQHIKDPIPLPPDAYTALADHVLLPSTDIPALGPYMPVNLSPRHQPSSPLHWQEGYYFWTSRSRREIAHHLSTALRLPTDTERIYYNQRALWLSTLQEGKNPFHEPRATTNSYIWSTVEDFLPDSLDRDWPATMLIPLNDPPPLGPELVRLFEPVTDACRSAYASASAIGARQAFVARKIGMLWVEGKPFKVVRRIGDLWWDGKIKKHAVGLSATFIRVLKSMWSPPKDR</sequence>
<dbReference type="EMBL" id="MU273475">
    <property type="protein sequence ID" value="KAI0036158.1"/>
    <property type="molecule type" value="Genomic_DNA"/>
</dbReference>
<protein>
    <submittedName>
        <fullName evidence="1">Uncharacterized protein</fullName>
    </submittedName>
</protein>
<organism evidence="1 2">
    <name type="scientific">Vararia minispora EC-137</name>
    <dbReference type="NCBI Taxonomy" id="1314806"/>
    <lineage>
        <taxon>Eukaryota</taxon>
        <taxon>Fungi</taxon>
        <taxon>Dikarya</taxon>
        <taxon>Basidiomycota</taxon>
        <taxon>Agaricomycotina</taxon>
        <taxon>Agaricomycetes</taxon>
        <taxon>Russulales</taxon>
        <taxon>Lachnocladiaceae</taxon>
        <taxon>Vararia</taxon>
    </lineage>
</organism>
<reference evidence="1" key="2">
    <citation type="journal article" date="2022" name="New Phytol.">
        <title>Evolutionary transition to the ectomycorrhizal habit in the genomes of a hyperdiverse lineage of mushroom-forming fungi.</title>
        <authorList>
            <person name="Looney B."/>
            <person name="Miyauchi S."/>
            <person name="Morin E."/>
            <person name="Drula E."/>
            <person name="Courty P.E."/>
            <person name="Kohler A."/>
            <person name="Kuo A."/>
            <person name="LaButti K."/>
            <person name="Pangilinan J."/>
            <person name="Lipzen A."/>
            <person name="Riley R."/>
            <person name="Andreopoulos W."/>
            <person name="He G."/>
            <person name="Johnson J."/>
            <person name="Nolan M."/>
            <person name="Tritt A."/>
            <person name="Barry K.W."/>
            <person name="Grigoriev I.V."/>
            <person name="Nagy L.G."/>
            <person name="Hibbett D."/>
            <person name="Henrissat B."/>
            <person name="Matheny P.B."/>
            <person name="Labbe J."/>
            <person name="Martin F.M."/>
        </authorList>
    </citation>
    <scope>NUCLEOTIDE SEQUENCE</scope>
    <source>
        <strain evidence="1">EC-137</strain>
    </source>
</reference>
<evidence type="ECO:0000313" key="1">
    <source>
        <dbReference type="EMBL" id="KAI0036158.1"/>
    </source>
</evidence>
<reference evidence="1" key="1">
    <citation type="submission" date="2021-02" db="EMBL/GenBank/DDBJ databases">
        <authorList>
            <consortium name="DOE Joint Genome Institute"/>
            <person name="Ahrendt S."/>
            <person name="Looney B.P."/>
            <person name="Miyauchi S."/>
            <person name="Morin E."/>
            <person name="Drula E."/>
            <person name="Courty P.E."/>
            <person name="Chicoki N."/>
            <person name="Fauchery L."/>
            <person name="Kohler A."/>
            <person name="Kuo A."/>
            <person name="Labutti K."/>
            <person name="Pangilinan J."/>
            <person name="Lipzen A."/>
            <person name="Riley R."/>
            <person name="Andreopoulos W."/>
            <person name="He G."/>
            <person name="Johnson J."/>
            <person name="Barry K.W."/>
            <person name="Grigoriev I.V."/>
            <person name="Nagy L."/>
            <person name="Hibbett D."/>
            <person name="Henrissat B."/>
            <person name="Matheny P.B."/>
            <person name="Labbe J."/>
            <person name="Martin F."/>
        </authorList>
    </citation>
    <scope>NUCLEOTIDE SEQUENCE</scope>
    <source>
        <strain evidence="1">EC-137</strain>
    </source>
</reference>
<comment type="caution">
    <text evidence="1">The sequence shown here is derived from an EMBL/GenBank/DDBJ whole genome shotgun (WGS) entry which is preliminary data.</text>
</comment>
<dbReference type="Proteomes" id="UP000814128">
    <property type="component" value="Unassembled WGS sequence"/>
</dbReference>
<name>A0ACB8QXA5_9AGAM</name>
<evidence type="ECO:0000313" key="2">
    <source>
        <dbReference type="Proteomes" id="UP000814128"/>
    </source>
</evidence>
<keyword evidence="2" id="KW-1185">Reference proteome</keyword>